<gene>
    <name evidence="4" type="ORF">STRMA_0415</name>
</gene>
<dbReference type="Pfam" id="PF11611">
    <property type="entry name" value="DUF4352"/>
    <property type="match status" value="1"/>
</dbReference>
<dbReference type="InterPro" id="IPR029050">
    <property type="entry name" value="Immunoprotect_excell_Ig-like"/>
</dbReference>
<evidence type="ECO:0000256" key="1">
    <source>
        <dbReference type="ARBA" id="ARBA00022729"/>
    </source>
</evidence>
<evidence type="ECO:0000256" key="2">
    <source>
        <dbReference type="SAM" id="Phobius"/>
    </source>
</evidence>
<keyword evidence="2" id="KW-1133">Transmembrane helix</keyword>
<evidence type="ECO:0000313" key="4">
    <source>
        <dbReference type="EMBL" id="EHJ53168.1"/>
    </source>
</evidence>
<dbReference type="InterPro" id="IPR029051">
    <property type="entry name" value="DUF4352"/>
</dbReference>
<dbReference type="RefSeq" id="WP_003082039.1">
    <property type="nucleotide sequence ID" value="NZ_AEUW02000001.1"/>
</dbReference>
<sequence length="215" mass="24423">MEKKTNVWKVIGIIFISITAFFFIATIALSAFYAVSRQDASNWKETNAMQKDTLSSKRQWLKSLGVLNKPFSEDYYSATRNYARVKRHYIGESVTLGTGEQMTVTSLKYDADIKLKDASDNDKTAVLSVNIKNTKSRPIQFNIKDFYVLDNIYDLAKLSSDSRNKKGTSVIQPGQTIKTKVYFTIPKEGPYLVIYGKDYWMPNSDERQGSSSNSL</sequence>
<keyword evidence="5" id="KW-1185">Reference proteome</keyword>
<comment type="caution">
    <text evidence="4">The sequence shown here is derived from an EMBL/GenBank/DDBJ whole genome shotgun (WGS) entry which is preliminary data.</text>
</comment>
<keyword evidence="2" id="KW-0472">Membrane</keyword>
<reference evidence="4 5" key="1">
    <citation type="journal article" date="2014" name="Int. J. Syst. Evol. Microbiol.">
        <title>Phylogenomics and the dynamic genome evolution of the genus Streptococcus.</title>
        <authorList>
            <consortium name="The Broad Institute Genome Sequencing Platform"/>
            <person name="Richards V.P."/>
            <person name="Palmer S.R."/>
            <person name="Pavinski Bitar P.D."/>
            <person name="Qin X."/>
            <person name="Weinstock G.M."/>
            <person name="Highlander S.K."/>
            <person name="Town C.D."/>
            <person name="Burne R.A."/>
            <person name="Stanhope M.J."/>
        </authorList>
    </citation>
    <scope>NUCLEOTIDE SEQUENCE [LARGE SCALE GENOMIC DNA]</scope>
    <source>
        <strain evidence="4 5">NCTC 11558</strain>
    </source>
</reference>
<dbReference type="OrthoDB" id="2219223at2"/>
<organism evidence="4 5">
    <name type="scientific">Streptococcus macacae NCTC 11558</name>
    <dbReference type="NCBI Taxonomy" id="764298"/>
    <lineage>
        <taxon>Bacteria</taxon>
        <taxon>Bacillati</taxon>
        <taxon>Bacillota</taxon>
        <taxon>Bacilli</taxon>
        <taxon>Lactobacillales</taxon>
        <taxon>Streptococcaceae</taxon>
        <taxon>Streptococcus</taxon>
    </lineage>
</organism>
<feature type="transmembrane region" description="Helical" evidence="2">
    <location>
        <begin position="12"/>
        <end position="35"/>
    </location>
</feature>
<evidence type="ECO:0000259" key="3">
    <source>
        <dbReference type="Pfam" id="PF11611"/>
    </source>
</evidence>
<keyword evidence="2" id="KW-0812">Transmembrane</keyword>
<dbReference type="AlphaFoldDB" id="G5JYZ9"/>
<dbReference type="STRING" id="764298.STRMA_0415"/>
<dbReference type="Gene3D" id="2.60.40.1240">
    <property type="match status" value="1"/>
</dbReference>
<proteinExistence type="predicted"/>
<keyword evidence="1" id="KW-0732">Signal</keyword>
<dbReference type="EMBL" id="AEUW02000001">
    <property type="protein sequence ID" value="EHJ53168.1"/>
    <property type="molecule type" value="Genomic_DNA"/>
</dbReference>
<accession>G5JYZ9</accession>
<evidence type="ECO:0000313" key="5">
    <source>
        <dbReference type="Proteomes" id="UP000003573"/>
    </source>
</evidence>
<protein>
    <submittedName>
        <fullName evidence="4">Telomeric repeat-binding factor 2</fullName>
    </submittedName>
</protein>
<dbReference type="Proteomes" id="UP000003573">
    <property type="component" value="Unassembled WGS sequence"/>
</dbReference>
<name>G5JYZ9_9STRE</name>
<feature type="domain" description="DUF4352" evidence="3">
    <location>
        <begin position="90"/>
        <end position="199"/>
    </location>
</feature>